<feature type="chain" id="PRO_5027747226" description="Secretion system C-terminal sorting domain-containing protein" evidence="1">
    <location>
        <begin position="24"/>
        <end position="547"/>
    </location>
</feature>
<evidence type="ECO:0000313" key="2">
    <source>
        <dbReference type="EMBL" id="CAA6817179.1"/>
    </source>
</evidence>
<proteinExistence type="predicted"/>
<dbReference type="EMBL" id="CACVAQ010000246">
    <property type="protein sequence ID" value="CAA6817179.1"/>
    <property type="molecule type" value="Genomic_DNA"/>
</dbReference>
<dbReference type="SUPFAM" id="SSF63829">
    <property type="entry name" value="Calcium-dependent phosphotriesterase"/>
    <property type="match status" value="1"/>
</dbReference>
<dbReference type="PANTHER" id="PTHR35580:SF1">
    <property type="entry name" value="PHYTASE-LIKE DOMAIN-CONTAINING PROTEIN"/>
    <property type="match status" value="1"/>
</dbReference>
<sequence>MKTYFLLFLLSLLSNLVYSQALSAEWVKSIPGDAFEQNSSIAQAPCGDIYTVGFFQGSSFGPLNNLGSEDGFISKYNEQGQLVWVKQLAGSSADRINGITIGSDNEIYIVGEFRGTVRYNSDSLVSFDQLDVLVAKIDSAGHFQWATSATGWGYESAYDISLSPNGNLLVTGYYENNLDFGSFSLLANNLRDVFIMALDQQGNPLWLESLSGPSVEYGRSIATDTSNNIYLTGVFRDFLYPNGGTLSGFGSYDAFLAKYDPTGQLLWIKAMGGPSADEGYCVNVDPKQDIVLVGWYDRSMLIDTLTLNGSKEEDGFAAKFSPNGDLIWGLPLAGSFDERVYAVDFDANNDIYLLGTVDSLLVIDGDSLTNRHLNRPTDIFVIKLDEEANYQWGQTLGHYYNDFCYDLVVQDPTTLFVVGSFQDTSIFVTDTLISQVGYDIFVGKFNIDTTVSVRQIPNQAQSEVTQIKLYPNPAVKGKSTLAYTLNQASDVVISVYDLLGQELYKSVLKNQATGIHQANIPFPNVAAIYFVRLETANGVHVLELVCP</sequence>
<keyword evidence="1" id="KW-0732">Signal</keyword>
<evidence type="ECO:0008006" key="3">
    <source>
        <dbReference type="Google" id="ProtNLM"/>
    </source>
</evidence>
<protein>
    <recommendedName>
        <fullName evidence="3">Secretion system C-terminal sorting domain-containing protein</fullName>
    </recommendedName>
</protein>
<dbReference type="Gene3D" id="2.120.10.30">
    <property type="entry name" value="TolB, C-terminal domain"/>
    <property type="match status" value="1"/>
</dbReference>
<dbReference type="InterPro" id="IPR026444">
    <property type="entry name" value="Secre_tail"/>
</dbReference>
<evidence type="ECO:0000256" key="1">
    <source>
        <dbReference type="SAM" id="SignalP"/>
    </source>
</evidence>
<dbReference type="SUPFAM" id="SSF101898">
    <property type="entry name" value="NHL repeat"/>
    <property type="match status" value="1"/>
</dbReference>
<accession>A0A6S6TR49</accession>
<feature type="signal peptide" evidence="1">
    <location>
        <begin position="1"/>
        <end position="23"/>
    </location>
</feature>
<dbReference type="InterPro" id="IPR052918">
    <property type="entry name" value="Motility_Chemotaxis_Reg"/>
</dbReference>
<dbReference type="NCBIfam" id="TIGR04183">
    <property type="entry name" value="Por_Secre_tail"/>
    <property type="match status" value="1"/>
</dbReference>
<dbReference type="PANTHER" id="PTHR35580">
    <property type="entry name" value="CELL SURFACE GLYCOPROTEIN (S-LAYER PROTEIN)-LIKE PROTEIN"/>
    <property type="match status" value="1"/>
</dbReference>
<organism evidence="2">
    <name type="scientific">uncultured Aureispira sp</name>
    <dbReference type="NCBI Taxonomy" id="1331704"/>
    <lineage>
        <taxon>Bacteria</taxon>
        <taxon>Pseudomonadati</taxon>
        <taxon>Bacteroidota</taxon>
        <taxon>Saprospiria</taxon>
        <taxon>Saprospirales</taxon>
        <taxon>Saprospiraceae</taxon>
        <taxon>Aureispira</taxon>
        <taxon>environmental samples</taxon>
    </lineage>
</organism>
<name>A0A6S6TR49_9BACT</name>
<reference evidence="2" key="1">
    <citation type="submission" date="2020-01" db="EMBL/GenBank/DDBJ databases">
        <authorList>
            <person name="Meier V. D."/>
            <person name="Meier V D."/>
        </authorList>
    </citation>
    <scope>NUCLEOTIDE SEQUENCE</scope>
    <source>
        <strain evidence="2">HLG_WM_MAG_10</strain>
    </source>
</reference>
<dbReference type="InterPro" id="IPR011042">
    <property type="entry name" value="6-blade_b-propeller_TolB-like"/>
</dbReference>
<gene>
    <name evidence="2" type="ORF">HELGO_WM42889</name>
</gene>
<dbReference type="AlphaFoldDB" id="A0A6S6TR49"/>